<keyword evidence="2" id="KW-1185">Reference proteome</keyword>
<sequence>MTTDKSRADALTDERRMAIILQVIDERDRAEEVGTRLANAVGEFLGVDVGEWSSANDPILVAIEALESRAPRAEVAGAVPEGWKLVPIDPTVEMLTFVYDPDADDSPSERYAALLAAAPQPPSADAAAAPKPAAEPHSDDIAVDTFARVMKDKLAQARAKGRGGWEMCDRRELSRTLHEHIEKGDPRDVANFCMMLWHHGVAISPAQPAAAAGQEAAIYQVWIEETSSYADVTEEYYRERQPSKRRIVYADPVAADAAAALADERAAFEEKFPMPSQTERCGNGYAATGYNAWDAHKFIARWEGWQARAAASQPAAAAGQEAVAWETTHPAVCTPITKEPLIAADWREQGWHVVPLYTTPPAQVATRQGLTDEQIIECAGKYRIDHYGDYSRNASEHTRDLLAFAHALLDGAKQ</sequence>
<organism evidence="1 2">
    <name type="scientific">Burkholderia oklahomensis</name>
    <dbReference type="NCBI Taxonomy" id="342113"/>
    <lineage>
        <taxon>Bacteria</taxon>
        <taxon>Pseudomonadati</taxon>
        <taxon>Pseudomonadota</taxon>
        <taxon>Betaproteobacteria</taxon>
        <taxon>Burkholderiales</taxon>
        <taxon>Burkholderiaceae</taxon>
        <taxon>Burkholderia</taxon>
        <taxon>pseudomallei group</taxon>
    </lineage>
</organism>
<evidence type="ECO:0000313" key="2">
    <source>
        <dbReference type="Proteomes" id="UP000029424"/>
    </source>
</evidence>
<proteinExistence type="predicted"/>
<protein>
    <submittedName>
        <fullName evidence="1">Bacteriophage domain protein</fullName>
    </submittedName>
</protein>
<dbReference type="KEGG" id="bok:DM82_1106"/>
<reference evidence="1 2" key="1">
    <citation type="submission" date="2014-06" db="EMBL/GenBank/DDBJ databases">
        <authorList>
            <person name="Bishop-Lilly K.A."/>
            <person name="Broomall S.M."/>
            <person name="Chain P.S."/>
            <person name="Chertkov O."/>
            <person name="Coyne S.R."/>
            <person name="Daligault H.E."/>
            <person name="Davenport K.W."/>
            <person name="Erkkila T."/>
            <person name="Frey K.G."/>
            <person name="Gibbons H.S."/>
            <person name="Gu W."/>
            <person name="Jaissle J."/>
            <person name="Johnson S.L."/>
            <person name="Koroleva G.I."/>
            <person name="Ladner J.T."/>
            <person name="Lo C.-C."/>
            <person name="Minogue T.D."/>
            <person name="Munk C."/>
            <person name="Palacios G.F."/>
            <person name="Redden C.L."/>
            <person name="Rosenzweig C.N."/>
            <person name="Scholz M.B."/>
            <person name="Teshima H."/>
            <person name="Xu Y."/>
        </authorList>
    </citation>
    <scope>NUCLEOTIDE SEQUENCE [LARGE SCALE GENOMIC DNA]</scope>
    <source>
        <strain evidence="1 2">EO147</strain>
    </source>
</reference>
<accession>A0AAI8B527</accession>
<name>A0AAI8B527_9BURK</name>
<dbReference type="RefSeq" id="WP_050807565.1">
    <property type="nucleotide sequence ID" value="NZ_CP008726.1"/>
</dbReference>
<dbReference type="AlphaFoldDB" id="A0AAI8B527"/>
<dbReference type="Proteomes" id="UP000029424">
    <property type="component" value="Chromosome 1"/>
</dbReference>
<dbReference type="EMBL" id="CP008726">
    <property type="protein sequence ID" value="AIO65770.1"/>
    <property type="molecule type" value="Genomic_DNA"/>
</dbReference>
<gene>
    <name evidence="1" type="ORF">DM82_1106</name>
</gene>
<evidence type="ECO:0000313" key="1">
    <source>
        <dbReference type="EMBL" id="AIO65770.1"/>
    </source>
</evidence>